<protein>
    <submittedName>
        <fullName evidence="2">Uncharacterized protein</fullName>
    </submittedName>
</protein>
<evidence type="ECO:0000256" key="1">
    <source>
        <dbReference type="SAM" id="SignalP"/>
    </source>
</evidence>
<gene>
    <name evidence="2" type="ORF">SAMN05192529_11270</name>
</gene>
<dbReference type="EMBL" id="FNQY01000012">
    <property type="protein sequence ID" value="SEA27842.1"/>
    <property type="molecule type" value="Genomic_DNA"/>
</dbReference>
<organism evidence="2 3">
    <name type="scientific">Arachidicoccus rhizosphaerae</name>
    <dbReference type="NCBI Taxonomy" id="551991"/>
    <lineage>
        <taxon>Bacteria</taxon>
        <taxon>Pseudomonadati</taxon>
        <taxon>Bacteroidota</taxon>
        <taxon>Chitinophagia</taxon>
        <taxon>Chitinophagales</taxon>
        <taxon>Chitinophagaceae</taxon>
        <taxon>Arachidicoccus</taxon>
    </lineage>
</organism>
<dbReference type="OrthoDB" id="1246551at2"/>
<name>A0A1H3ZX21_9BACT</name>
<dbReference type="Proteomes" id="UP000199041">
    <property type="component" value="Unassembled WGS sequence"/>
</dbReference>
<dbReference type="RefSeq" id="WP_091398331.1">
    <property type="nucleotide sequence ID" value="NZ_FNQY01000012.1"/>
</dbReference>
<proteinExistence type="predicted"/>
<keyword evidence="3" id="KW-1185">Reference proteome</keyword>
<feature type="signal peptide" evidence="1">
    <location>
        <begin position="1"/>
        <end position="18"/>
    </location>
</feature>
<sequence length="224" mass="25613">MKKILCLLFITLSLSGFAQSRYQLFVDSLGIVVSDYIESHASSGMDSAGFMQYFTQTAKNITGSLDTLTADQRRDLPALIIFRVLHHSNLVTAYLTNKVEGSKYWTHSDEMPASSISEADLASFWTHKKFIYHDTDTSIVHLTLDQNFWIDSMADNTYSKLTVQKLNNQTFQSTFIKSNNKIKRLASIPGDIYHYQILEKSDHSYKVATHMNGISTYFIFELEY</sequence>
<keyword evidence="1" id="KW-0732">Signal</keyword>
<feature type="chain" id="PRO_5011782522" evidence="1">
    <location>
        <begin position="19"/>
        <end position="224"/>
    </location>
</feature>
<evidence type="ECO:0000313" key="3">
    <source>
        <dbReference type="Proteomes" id="UP000199041"/>
    </source>
</evidence>
<evidence type="ECO:0000313" key="2">
    <source>
        <dbReference type="EMBL" id="SEA27842.1"/>
    </source>
</evidence>
<reference evidence="2 3" key="1">
    <citation type="submission" date="2016-10" db="EMBL/GenBank/DDBJ databases">
        <authorList>
            <person name="de Groot N.N."/>
        </authorList>
    </citation>
    <scope>NUCLEOTIDE SEQUENCE [LARGE SCALE GENOMIC DNA]</scope>
    <source>
        <strain evidence="2 3">Vu-144</strain>
    </source>
</reference>
<accession>A0A1H3ZX21</accession>
<dbReference type="AlphaFoldDB" id="A0A1H3ZX21"/>